<dbReference type="Pfam" id="PF01695">
    <property type="entry name" value="IstB_IS21"/>
    <property type="match status" value="1"/>
</dbReference>
<dbReference type="AlphaFoldDB" id="A0A4Y7R5Z5"/>
<evidence type="ECO:0000313" key="2">
    <source>
        <dbReference type="EMBL" id="TEB04365.1"/>
    </source>
</evidence>
<evidence type="ECO:0000313" key="3">
    <source>
        <dbReference type="Proteomes" id="UP000298324"/>
    </source>
</evidence>
<keyword evidence="3" id="KW-1185">Reference proteome</keyword>
<comment type="caution">
    <text evidence="2">The sequence shown here is derived from an EMBL/GenBank/DDBJ whole genome shotgun (WGS) entry which is preliminary data.</text>
</comment>
<dbReference type="InterPro" id="IPR002611">
    <property type="entry name" value="IstB_ATP-bd"/>
</dbReference>
<dbReference type="PANTHER" id="PTHR30050">
    <property type="entry name" value="CHROMOSOMAL REPLICATION INITIATOR PROTEIN DNAA"/>
    <property type="match status" value="1"/>
</dbReference>
<dbReference type="CDD" id="cd00009">
    <property type="entry name" value="AAA"/>
    <property type="match status" value="1"/>
</dbReference>
<organism evidence="2 3">
    <name type="scientific">Pelotomaculum schinkii</name>
    <dbReference type="NCBI Taxonomy" id="78350"/>
    <lineage>
        <taxon>Bacteria</taxon>
        <taxon>Bacillati</taxon>
        <taxon>Bacillota</taxon>
        <taxon>Clostridia</taxon>
        <taxon>Eubacteriales</taxon>
        <taxon>Desulfotomaculaceae</taxon>
        <taxon>Pelotomaculum</taxon>
    </lineage>
</organism>
<dbReference type="Gene3D" id="3.40.50.300">
    <property type="entry name" value="P-loop containing nucleotide triphosphate hydrolases"/>
    <property type="match status" value="1"/>
</dbReference>
<dbReference type="PANTHER" id="PTHR30050:SF4">
    <property type="entry name" value="ATP-BINDING PROTEIN RV3427C IN INSERTION SEQUENCE-RELATED"/>
    <property type="match status" value="1"/>
</dbReference>
<dbReference type="SUPFAM" id="SSF52540">
    <property type="entry name" value="P-loop containing nucleoside triphosphate hydrolases"/>
    <property type="match status" value="1"/>
</dbReference>
<name>A0A4Y7R5Z5_9FIRM</name>
<gene>
    <name evidence="2" type="ORF">Psch_04092</name>
</gene>
<accession>A0A4Y7R5Z5</accession>
<proteinExistence type="predicted"/>
<feature type="domain" description="AAA+ ATPase" evidence="1">
    <location>
        <begin position="98"/>
        <end position="235"/>
    </location>
</feature>
<protein>
    <submittedName>
        <fullName evidence="2">Transposase/IS protein</fullName>
    </submittedName>
</protein>
<dbReference type="GO" id="GO:0006260">
    <property type="term" value="P:DNA replication"/>
    <property type="evidence" value="ECO:0007669"/>
    <property type="project" value="TreeGrafter"/>
</dbReference>
<evidence type="ECO:0000259" key="1">
    <source>
        <dbReference type="SMART" id="SM00382"/>
    </source>
</evidence>
<dbReference type="GO" id="GO:0005524">
    <property type="term" value="F:ATP binding"/>
    <property type="evidence" value="ECO:0007669"/>
    <property type="project" value="InterPro"/>
</dbReference>
<dbReference type="InterPro" id="IPR003593">
    <property type="entry name" value="AAA+_ATPase"/>
</dbReference>
<dbReference type="SMART" id="SM00382">
    <property type="entry name" value="AAA"/>
    <property type="match status" value="1"/>
</dbReference>
<reference evidence="2 3" key="1">
    <citation type="journal article" date="2018" name="Environ. Microbiol.">
        <title>Novel energy conservation strategies and behaviour of Pelotomaculum schinkii driving syntrophic propionate catabolism.</title>
        <authorList>
            <person name="Hidalgo-Ahumada C.A.P."/>
            <person name="Nobu M.K."/>
            <person name="Narihiro T."/>
            <person name="Tamaki H."/>
            <person name="Liu W.T."/>
            <person name="Kamagata Y."/>
            <person name="Stams A.J.M."/>
            <person name="Imachi H."/>
            <person name="Sousa D.Z."/>
        </authorList>
    </citation>
    <scope>NUCLEOTIDE SEQUENCE [LARGE SCALE GENOMIC DNA]</scope>
    <source>
        <strain evidence="2 3">HH</strain>
    </source>
</reference>
<dbReference type="Proteomes" id="UP000298324">
    <property type="component" value="Unassembled WGS sequence"/>
</dbReference>
<sequence length="244" mass="27696">MDNPQLLRLQENLKKLKMNRTGQRLETLLQEASKNEISYTDFLDRLLEEEIALKFEKQIALNTTMAKLPFVKTLEAFDFTSIEPRIIRELATCTFIERAENVVFLGPPGTGKTHLSVALGLKSIQKRYRTLFTPAAALIAALNRAYTENRLEDKLKFYCTPRLLIIDEIGYVPVDVHGAHLLFQLISRRYEKGSIIMTSLLHHSTVINVKGESYRLKEKQRAGIIKKPLDITPPEGGGLSDTLT</sequence>
<dbReference type="PIRSF" id="PIRSF003073">
    <property type="entry name" value="DNAC_TnpB_IstB"/>
    <property type="match status" value="1"/>
</dbReference>
<dbReference type="EMBL" id="QFGA01000004">
    <property type="protein sequence ID" value="TEB04365.1"/>
    <property type="molecule type" value="Genomic_DNA"/>
</dbReference>
<dbReference type="InterPro" id="IPR028350">
    <property type="entry name" value="DNAC/IstB-like"/>
</dbReference>
<dbReference type="InterPro" id="IPR027417">
    <property type="entry name" value="P-loop_NTPase"/>
</dbReference>